<dbReference type="RefSeq" id="XP_017857162.1">
    <property type="nucleotide sequence ID" value="XM_018001673.1"/>
</dbReference>
<keyword evidence="1" id="KW-0732">Signal</keyword>
<feature type="signal peptide" evidence="1">
    <location>
        <begin position="1"/>
        <end position="20"/>
    </location>
</feature>
<evidence type="ECO:0000313" key="3">
    <source>
        <dbReference type="RefSeq" id="XP_017857162.1"/>
    </source>
</evidence>
<keyword evidence="2" id="KW-1185">Reference proteome</keyword>
<accession>A0ABM1NQC6</accession>
<feature type="chain" id="PRO_5045116902" evidence="1">
    <location>
        <begin position="21"/>
        <end position="164"/>
    </location>
</feature>
<organism evidence="2 3">
    <name type="scientific">Drosophila arizonae</name>
    <name type="common">Fruit fly</name>
    <dbReference type="NCBI Taxonomy" id="7263"/>
    <lineage>
        <taxon>Eukaryota</taxon>
        <taxon>Metazoa</taxon>
        <taxon>Ecdysozoa</taxon>
        <taxon>Arthropoda</taxon>
        <taxon>Hexapoda</taxon>
        <taxon>Insecta</taxon>
        <taxon>Pterygota</taxon>
        <taxon>Neoptera</taxon>
        <taxon>Endopterygota</taxon>
        <taxon>Diptera</taxon>
        <taxon>Brachycera</taxon>
        <taxon>Muscomorpha</taxon>
        <taxon>Ephydroidea</taxon>
        <taxon>Drosophilidae</taxon>
        <taxon>Drosophila</taxon>
    </lineage>
</organism>
<reference evidence="2" key="2">
    <citation type="journal article" date="2016" name="G3 (Bethesda)">
        <title>Genome Evolution in Three Species of Cactophilic Drosophila.</title>
        <authorList>
            <person name="Sanchez-Flores A."/>
            <person name="Penazola F."/>
            <person name="Carpinteyro-Ponce J."/>
            <person name="Nazario-Yepiz N."/>
            <person name="Abreu-Goodger C."/>
            <person name="Machado C.A."/>
            <person name="Markow T.A."/>
        </authorList>
    </citation>
    <scope>NUCLEOTIDE SEQUENCE [LARGE SCALE GENOMIC DNA]</scope>
</reference>
<gene>
    <name evidence="3" type="primary">LOC108609896</name>
</gene>
<name>A0ABM1NQC6_DROAR</name>
<dbReference type="Proteomes" id="UP000694904">
    <property type="component" value="Chromosome 3"/>
</dbReference>
<evidence type="ECO:0000313" key="2">
    <source>
        <dbReference type="Proteomes" id="UP000694904"/>
    </source>
</evidence>
<reference evidence="3" key="3">
    <citation type="submission" date="2025-08" db="UniProtKB">
        <authorList>
            <consortium name="RefSeq"/>
        </authorList>
    </citation>
    <scope>IDENTIFICATION</scope>
    <source>
        <tissue evidence="3">Whole organism</tissue>
    </source>
</reference>
<sequence length="164" mass="19027">MNLKSLSICVLIVLIGYAKSDGTESYIIYNTTASKADHVLVHQFKQRIYKMVDSVPWHAHVKAWVDVGLIVADKPLTKLMNVANELGEYTDYDEWRRALWQKIGNKFKLYTTGELRRFVIFVNTHVMGLYREMLRRQQQSRKATLGLDYAEREGDYSYAGERSA</sequence>
<dbReference type="GeneID" id="108609896"/>
<protein>
    <submittedName>
        <fullName evidence="3">Uncharacterized protein LOC108609896</fullName>
    </submittedName>
</protein>
<reference evidence="2" key="1">
    <citation type="journal article" date="1997" name="Nucleic Acids Res.">
        <title>tRNAscan-SE: a program for improved detection of transfer RNA genes in genomic sequence.</title>
        <authorList>
            <person name="Lowe T.M."/>
            <person name="Eddy S.R."/>
        </authorList>
    </citation>
    <scope>NUCLEOTIDE SEQUENCE [LARGE SCALE GENOMIC DNA]</scope>
</reference>
<proteinExistence type="predicted"/>
<evidence type="ECO:0000256" key="1">
    <source>
        <dbReference type="SAM" id="SignalP"/>
    </source>
</evidence>